<reference evidence="1 2" key="1">
    <citation type="submission" date="2021-11" db="EMBL/GenBank/DDBJ databases">
        <authorList>
            <person name="Islam A."/>
            <person name="Islam S."/>
            <person name="Flora M.S."/>
            <person name="Rahman M."/>
            <person name="Ziaur R.M."/>
            <person name="Epstein J.H."/>
            <person name="Hassan M."/>
            <person name="Klassen M."/>
            <person name="Woodard K."/>
            <person name="Webb A."/>
            <person name="Webby R.J."/>
            <person name="El Zowalaty M.E."/>
        </authorList>
    </citation>
    <scope>NUCLEOTIDE SEQUENCE [LARGE SCALE GENOMIC DNA]</scope>
    <source>
        <strain evidence="1">Pbs1</strain>
    </source>
</reference>
<name>A0ABN8CYZ7_9STRA</name>
<dbReference type="Proteomes" id="UP001158986">
    <property type="component" value="Unassembled WGS sequence"/>
</dbReference>
<proteinExistence type="predicted"/>
<accession>A0ABN8CYZ7</accession>
<comment type="caution">
    <text evidence="1">The sequence shown here is derived from an EMBL/GenBank/DDBJ whole genome shotgun (WGS) entry which is preliminary data.</text>
</comment>
<sequence length="158" mass="17477">MALNRIARIARLACGDQTRASTLSSRQATVLVLARSSPYDVATCHPVMLQTPVGLALFETFCPSRKKTGSPQKKLEFIIKASTRTNASEVSQAIEVDLVAAQTTKLKKHRKSGTEHRRERGFEPIWTTTFSSILPNLNGSLLTLPPLTTSAQRCSWYF</sequence>
<gene>
    <name evidence="1" type="ORF">PBS001_LOCUS4460</name>
</gene>
<organism evidence="1 2">
    <name type="scientific">Peronospora belbahrii</name>
    <dbReference type="NCBI Taxonomy" id="622444"/>
    <lineage>
        <taxon>Eukaryota</taxon>
        <taxon>Sar</taxon>
        <taxon>Stramenopiles</taxon>
        <taxon>Oomycota</taxon>
        <taxon>Peronosporomycetes</taxon>
        <taxon>Peronosporales</taxon>
        <taxon>Peronosporaceae</taxon>
        <taxon>Peronospora</taxon>
    </lineage>
</organism>
<protein>
    <submittedName>
        <fullName evidence="1">Uncharacterized protein</fullName>
    </submittedName>
</protein>
<keyword evidence="2" id="KW-1185">Reference proteome</keyword>
<evidence type="ECO:0000313" key="1">
    <source>
        <dbReference type="EMBL" id="CAH0517874.1"/>
    </source>
</evidence>
<evidence type="ECO:0000313" key="2">
    <source>
        <dbReference type="Proteomes" id="UP001158986"/>
    </source>
</evidence>
<dbReference type="EMBL" id="CAKLCB010000253">
    <property type="protein sequence ID" value="CAH0517874.1"/>
    <property type="molecule type" value="Genomic_DNA"/>
</dbReference>